<dbReference type="Ensembl" id="ENSDNVT00000027407.1">
    <property type="protein sequence ID" value="ENSDNVP00000022714.1"/>
    <property type="gene ID" value="ENSDNVG00000015787.1"/>
</dbReference>
<accession>A0A8C4KJ30</accession>
<keyword evidence="3 9" id="KW-0217">Developmental protein</keyword>
<feature type="chain" id="PRO_5034170856" description="Protein Wnt" evidence="11">
    <location>
        <begin position="30"/>
        <end position="385"/>
    </location>
</feature>
<evidence type="ECO:0000256" key="6">
    <source>
        <dbReference type="ARBA" id="ARBA00022687"/>
    </source>
</evidence>
<keyword evidence="6 9" id="KW-0879">Wnt signaling pathway</keyword>
<evidence type="ECO:0000256" key="10">
    <source>
        <dbReference type="SAM" id="MobiDB-lite"/>
    </source>
</evidence>
<dbReference type="FunFam" id="3.30.2460.20:FF:000001">
    <property type="entry name" value="Wnt homolog"/>
    <property type="match status" value="1"/>
</dbReference>
<evidence type="ECO:0000256" key="1">
    <source>
        <dbReference type="ARBA" id="ARBA00004498"/>
    </source>
</evidence>
<evidence type="ECO:0000256" key="5">
    <source>
        <dbReference type="ARBA" id="ARBA00022530"/>
    </source>
</evidence>
<keyword evidence="7" id="KW-1015">Disulfide bond</keyword>
<dbReference type="Gene3D" id="3.30.2460.20">
    <property type="match status" value="1"/>
</dbReference>
<feature type="signal peptide" evidence="11">
    <location>
        <begin position="1"/>
        <end position="29"/>
    </location>
</feature>
<evidence type="ECO:0000256" key="3">
    <source>
        <dbReference type="ARBA" id="ARBA00022473"/>
    </source>
</evidence>
<reference evidence="12" key="2">
    <citation type="submission" date="2025-09" db="UniProtKB">
        <authorList>
            <consortium name="Ensembl"/>
        </authorList>
    </citation>
    <scope>IDENTIFICATION</scope>
</reference>
<feature type="region of interest" description="Disordered" evidence="10">
    <location>
        <begin position="145"/>
        <end position="181"/>
    </location>
</feature>
<name>A0A8C4KJ30_DRONO</name>
<evidence type="ECO:0000256" key="4">
    <source>
        <dbReference type="ARBA" id="ARBA00022525"/>
    </source>
</evidence>
<evidence type="ECO:0000256" key="11">
    <source>
        <dbReference type="SAM" id="SignalP"/>
    </source>
</evidence>
<dbReference type="GO" id="GO:0005615">
    <property type="term" value="C:extracellular space"/>
    <property type="evidence" value="ECO:0007669"/>
    <property type="project" value="TreeGrafter"/>
</dbReference>
<evidence type="ECO:0000256" key="9">
    <source>
        <dbReference type="RuleBase" id="RU003500"/>
    </source>
</evidence>
<dbReference type="GO" id="GO:0005125">
    <property type="term" value="F:cytokine activity"/>
    <property type="evidence" value="ECO:0007669"/>
    <property type="project" value="TreeGrafter"/>
</dbReference>
<comment type="subcellular location">
    <subcellularLocation>
        <location evidence="1 9">Secreted</location>
        <location evidence="1 9">Extracellular space</location>
        <location evidence="1 9">Extracellular matrix</location>
    </subcellularLocation>
</comment>
<evidence type="ECO:0000313" key="13">
    <source>
        <dbReference type="Proteomes" id="UP000694423"/>
    </source>
</evidence>
<comment type="similarity">
    <text evidence="2 9">Belongs to the Wnt family.</text>
</comment>
<dbReference type="PROSITE" id="PS00246">
    <property type="entry name" value="WNT1"/>
    <property type="match status" value="1"/>
</dbReference>
<dbReference type="SMART" id="SM00097">
    <property type="entry name" value="WNT1"/>
    <property type="match status" value="1"/>
</dbReference>
<evidence type="ECO:0000313" key="12">
    <source>
        <dbReference type="Ensembl" id="ENSDNVP00000022714.1"/>
    </source>
</evidence>
<keyword evidence="5" id="KW-0272">Extracellular matrix</keyword>
<reference evidence="12" key="1">
    <citation type="submission" date="2025-08" db="UniProtKB">
        <authorList>
            <consortium name="Ensembl"/>
        </authorList>
    </citation>
    <scope>IDENTIFICATION</scope>
</reference>
<comment type="function">
    <text evidence="9">Ligand for members of the frizzled family of seven transmembrane receptors.</text>
</comment>
<keyword evidence="4" id="KW-0964">Secreted</keyword>
<dbReference type="Pfam" id="PF00110">
    <property type="entry name" value="wnt"/>
    <property type="match status" value="1"/>
</dbReference>
<dbReference type="GO" id="GO:0005109">
    <property type="term" value="F:frizzled binding"/>
    <property type="evidence" value="ECO:0007669"/>
    <property type="project" value="TreeGrafter"/>
</dbReference>
<dbReference type="Proteomes" id="UP000694423">
    <property type="component" value="Unplaced"/>
</dbReference>
<evidence type="ECO:0000256" key="2">
    <source>
        <dbReference type="ARBA" id="ARBA00005683"/>
    </source>
</evidence>
<organism evidence="12 13">
    <name type="scientific">Dromaius novaehollandiae</name>
    <name type="common">Emu</name>
    <dbReference type="NCBI Taxonomy" id="8790"/>
    <lineage>
        <taxon>Eukaryota</taxon>
        <taxon>Metazoa</taxon>
        <taxon>Chordata</taxon>
        <taxon>Craniata</taxon>
        <taxon>Vertebrata</taxon>
        <taxon>Euteleostomi</taxon>
        <taxon>Archelosauria</taxon>
        <taxon>Archosauria</taxon>
        <taxon>Dinosauria</taxon>
        <taxon>Saurischia</taxon>
        <taxon>Theropoda</taxon>
        <taxon>Coelurosauria</taxon>
        <taxon>Aves</taxon>
        <taxon>Palaeognathae</taxon>
        <taxon>Casuariiformes</taxon>
        <taxon>Dromaiidae</taxon>
        <taxon>Dromaius</taxon>
    </lineage>
</organism>
<dbReference type="AlphaFoldDB" id="A0A8C4KJ30"/>
<dbReference type="CDD" id="cd19336">
    <property type="entry name" value="Wnt_Wnt4"/>
    <property type="match status" value="1"/>
</dbReference>
<dbReference type="GO" id="GO:0030182">
    <property type="term" value="P:neuron differentiation"/>
    <property type="evidence" value="ECO:0007669"/>
    <property type="project" value="TreeGrafter"/>
</dbReference>
<dbReference type="InterPro" id="IPR018161">
    <property type="entry name" value="Wnt_CS"/>
</dbReference>
<dbReference type="InterPro" id="IPR005817">
    <property type="entry name" value="Wnt"/>
</dbReference>
<sequence length="385" mass="41821">RHTRAAHGFCPGLGLPVLCSLCSLRGGLQDPGGCKGLTGLVEEQVRICQRQVEAMDAVKHGAELAVKECQHQFHSRRWNCSTLQGLTLPHKIPSQQMGAISHPAAGTRESAFIHAISAAGVAFAVTRACSRGELEKCGCDRKIRGVSPEGEGGDDRGQNTSCSTALGPSGTPPRTSPSSLPGLFPSAGFQWSGCSDNLSYGIAFSQAFVDNPERSRGISSSRALMNLHNNEAGRKVRVECKCHGVSGSCEVRTCWKVMPPFREVGNVLKEKFEGATEVHPKRVGSRKLLVPKSSRFKPYTAHDLVYLLASPDFCDWDPRRGVFGTSGRQCNRTSPAMDGCELLCCGRGFHTAQTEVVERCSCKFRWCCSVKCKQCRHLVEVHSCR</sequence>
<dbReference type="PANTHER" id="PTHR12027">
    <property type="entry name" value="WNT RELATED"/>
    <property type="match status" value="1"/>
</dbReference>
<keyword evidence="8" id="KW-0449">Lipoprotein</keyword>
<dbReference type="PANTHER" id="PTHR12027:SF104">
    <property type="entry name" value="PROTEIN WNT"/>
    <property type="match status" value="1"/>
</dbReference>
<keyword evidence="13" id="KW-1185">Reference proteome</keyword>
<dbReference type="PRINTS" id="PR01349">
    <property type="entry name" value="WNTPROTEIN"/>
</dbReference>
<dbReference type="GO" id="GO:0045165">
    <property type="term" value="P:cell fate commitment"/>
    <property type="evidence" value="ECO:0007669"/>
    <property type="project" value="TreeGrafter"/>
</dbReference>
<proteinExistence type="inferred from homology"/>
<keyword evidence="11" id="KW-0732">Signal</keyword>
<dbReference type="GO" id="GO:0060070">
    <property type="term" value="P:canonical Wnt signaling pathway"/>
    <property type="evidence" value="ECO:0007669"/>
    <property type="project" value="TreeGrafter"/>
</dbReference>
<evidence type="ECO:0000256" key="7">
    <source>
        <dbReference type="ARBA" id="ARBA00023157"/>
    </source>
</evidence>
<protein>
    <recommendedName>
        <fullName evidence="9">Protein Wnt</fullName>
    </recommendedName>
</protein>
<dbReference type="InterPro" id="IPR043158">
    <property type="entry name" value="Wnt_C"/>
</dbReference>
<evidence type="ECO:0000256" key="8">
    <source>
        <dbReference type="ARBA" id="ARBA00023288"/>
    </source>
</evidence>